<keyword evidence="5 9" id="KW-0997">Cell inner membrane</keyword>
<dbReference type="GO" id="GO:0009636">
    <property type="term" value="P:response to toxic substance"/>
    <property type="evidence" value="ECO:0007669"/>
    <property type="project" value="UniProtKB-ARBA"/>
</dbReference>
<dbReference type="Pfam" id="PF00873">
    <property type="entry name" value="ACR_tran"/>
    <property type="match status" value="1"/>
</dbReference>
<evidence type="ECO:0000313" key="11">
    <source>
        <dbReference type="EMBL" id="MDM5141672.1"/>
    </source>
</evidence>
<feature type="transmembrane region" description="Helical" evidence="9">
    <location>
        <begin position="897"/>
        <end position="917"/>
    </location>
</feature>
<dbReference type="RefSeq" id="WP_103471159.1">
    <property type="nucleotide sequence ID" value="NZ_JAOPLL010000002.1"/>
</dbReference>
<feature type="transmembrane region" description="Helical" evidence="9">
    <location>
        <begin position="366"/>
        <end position="387"/>
    </location>
</feature>
<accession>A0AAW7IDZ4</accession>
<evidence type="ECO:0000313" key="10">
    <source>
        <dbReference type="EMBL" id="MDM5071306.1"/>
    </source>
</evidence>
<dbReference type="Proteomes" id="UP001168216">
    <property type="component" value="Unassembled WGS sequence"/>
</dbReference>
<comment type="caution">
    <text evidence="9">Lacks conserved residue(s) required for the propagation of feature annotation.</text>
</comment>
<dbReference type="PRINTS" id="PR00702">
    <property type="entry name" value="ACRIFLAVINRP"/>
</dbReference>
<dbReference type="InterPro" id="IPR004764">
    <property type="entry name" value="MdtF-like"/>
</dbReference>
<dbReference type="SUPFAM" id="SSF82714">
    <property type="entry name" value="Multidrug efflux transporter AcrB TolC docking domain, DN and DC subdomains"/>
    <property type="match status" value="2"/>
</dbReference>
<feature type="transmembrane region" description="Helical" evidence="9">
    <location>
        <begin position="923"/>
        <end position="946"/>
    </location>
</feature>
<dbReference type="AlphaFoldDB" id="A0AAW7IDZ4"/>
<evidence type="ECO:0000256" key="1">
    <source>
        <dbReference type="ARBA" id="ARBA00004429"/>
    </source>
</evidence>
<dbReference type="FunFam" id="3.30.2090.10:FF:000002">
    <property type="entry name" value="Efflux pump membrane transporter"/>
    <property type="match status" value="1"/>
</dbReference>
<evidence type="ECO:0000256" key="8">
    <source>
        <dbReference type="ARBA" id="ARBA00023136"/>
    </source>
</evidence>
<dbReference type="Gene3D" id="3.30.70.1440">
    <property type="entry name" value="Multidrug efflux transporter AcrB pore domain"/>
    <property type="match status" value="1"/>
</dbReference>
<dbReference type="EMBL" id="JAOPLV010000010">
    <property type="protein sequence ID" value="MDM5141672.1"/>
    <property type="molecule type" value="Genomic_DNA"/>
</dbReference>
<dbReference type="FunFam" id="1.20.1640.10:FF:000001">
    <property type="entry name" value="Efflux pump membrane transporter"/>
    <property type="match status" value="1"/>
</dbReference>
<feature type="transmembrane region" description="Helical" evidence="9">
    <location>
        <begin position="470"/>
        <end position="497"/>
    </location>
</feature>
<dbReference type="FunFam" id="3.30.70.1430:FF:000001">
    <property type="entry name" value="Efflux pump membrane transporter"/>
    <property type="match status" value="1"/>
</dbReference>
<dbReference type="SUPFAM" id="SSF82693">
    <property type="entry name" value="Multidrug efflux transporter AcrB pore domain, PN1, PN2, PC1 and PC2 subdomains"/>
    <property type="match status" value="4"/>
</dbReference>
<reference evidence="11" key="1">
    <citation type="submission" date="2023-08" db="EMBL/GenBank/DDBJ databases">
        <title>WGS of Aeromonas isolates.</title>
        <authorList>
            <person name="Lee H."/>
        </authorList>
    </citation>
    <scope>NUCLEOTIDE SEQUENCE</scope>
    <source>
        <strain evidence="11">SL22</strain>
        <strain evidence="10">SU58-3</strain>
    </source>
</reference>
<dbReference type="InterPro" id="IPR001036">
    <property type="entry name" value="Acrflvin-R"/>
</dbReference>
<dbReference type="Gene3D" id="3.30.2090.10">
    <property type="entry name" value="Multidrug efflux transporter AcrB TolC docking domain, DN and DC subdomains"/>
    <property type="match status" value="2"/>
</dbReference>
<evidence type="ECO:0000256" key="4">
    <source>
        <dbReference type="ARBA" id="ARBA00022475"/>
    </source>
</evidence>
<comment type="subcellular location">
    <subcellularLocation>
        <location evidence="1 9">Cell inner membrane</location>
        <topology evidence="1 9">Multi-pass membrane protein</topology>
    </subcellularLocation>
</comment>
<dbReference type="Gene3D" id="3.30.70.1430">
    <property type="entry name" value="Multidrug efflux transporter AcrB pore domain"/>
    <property type="match status" value="2"/>
</dbReference>
<sequence length="1049" mass="113549">MARFFIDRPIFAWVIALVIMLAGSLAIIGLPIAQYPSIAPPAVGISASYPGASAKTVEDSVTQIIEQNMTGLDHLLYMSSQSDSSGNVSVTLTFQAGTDPDIAQVQVQNKLQQAMSLLPQEVQQQGIRVQKTSSSFLMVAAFISSDGSMNNDDLADYVVANIKEPLSRLDGVGDITLFGSQYSMRVWLDPNKLNRVQMTPIDVQTAIKAQNAQVAFGKLGGTPSVTDQQFTATIMGQTRLSSVAEFNNILLRVNQDGSKVRLQDVARVELAGENYDADALYNGQSTAAVAIKLATGANALDTAEKIRGKLDELSAYFPANMEIVYPYDTTPFVKISIEEVAQTLIEAIFLVFCVMYLFLQNFRATLIPTIAVPVVLLGTFGVMSAFGFSINTLTMFGLVLAIGLLVDDAIVVVENVERLMSEEDLSPLEATRKSMTQITGALVGIALVLSAVFVPMAFFGGSTGAIYRQFSLTIVSAMVLSVLVALILTPALCATLLKPIKHGEFGAQRGFFGWFNRAFDAGANRYQNGVRKVVKQGVRYGIIYAAMLAVLAILFMRMPTSFLPEEDQGVIMSMVQLPVGATKQRTEVVLADMRDYFLKNEKDNVEAVLTVAGFSFAGSGQNSGMAFIKLKDWKERDTPERSANAIIGRAMGYLFSIKEAQVFAFNLPPIPELGTATGFDFYLQDRGGLGHEKLMAARNQLLGMAAQDPNLVRVRPNGMEDTPQLDVKIDYEKALAQGLSISDINNTLAAAWGSSYVNDFVDRGRVKKVYLQADAPFRMNPEDLKLWYVRNSAGQMVPFSAFASTEWSFGSPRLERYNGVSAMEIVGEAAPGKSTGDAMAAIEQMVKQLPEGIGIEWTGLSLQERQAGSQAPALYAISLLVVFLCLAALYESWSIPFSVMLVVPLGVLGAILAATMRGLENDVYFQVGLLTTIGLSAKNAILIVEFAKELYDKGMGVSEAVVEAARLRLRPILMTSLAFILGVLPLAISSGAGASSRNAIGTGVMGGMISATVLAIFFVPLFFVLVTRYFTKHSSREERAALAKETHHD</sequence>
<dbReference type="SUPFAM" id="SSF82866">
    <property type="entry name" value="Multidrug efflux transporter AcrB transmembrane domain"/>
    <property type="match status" value="2"/>
</dbReference>
<feature type="transmembrane region" description="Helical" evidence="9">
    <location>
        <begin position="393"/>
        <end position="413"/>
    </location>
</feature>
<dbReference type="NCBIfam" id="TIGR00915">
    <property type="entry name" value="2A0602"/>
    <property type="match status" value="1"/>
</dbReference>
<dbReference type="InterPro" id="IPR027463">
    <property type="entry name" value="AcrB_DN_DC_subdom"/>
</dbReference>
<comment type="caution">
    <text evidence="11">The sequence shown here is derived from an EMBL/GenBank/DDBJ whole genome shotgun (WGS) entry which is preliminary data.</text>
</comment>
<evidence type="ECO:0000256" key="7">
    <source>
        <dbReference type="ARBA" id="ARBA00022989"/>
    </source>
</evidence>
<name>A0AAW7IDZ4_9GAMM</name>
<dbReference type="PANTHER" id="PTHR32063:SF13">
    <property type="entry name" value="MULTIDRUG EFFLUX PUMP SUBUNIT ACRB-RELATED"/>
    <property type="match status" value="1"/>
</dbReference>
<dbReference type="GO" id="GO:0005886">
    <property type="term" value="C:plasma membrane"/>
    <property type="evidence" value="ECO:0007669"/>
    <property type="project" value="UniProtKB-SubCell"/>
</dbReference>
<feature type="transmembrane region" description="Helical" evidence="9">
    <location>
        <begin position="873"/>
        <end position="890"/>
    </location>
</feature>
<evidence type="ECO:0000256" key="6">
    <source>
        <dbReference type="ARBA" id="ARBA00022692"/>
    </source>
</evidence>
<organism evidence="11 13">
    <name type="scientific">Aeromonas bestiarum</name>
    <dbReference type="NCBI Taxonomy" id="105751"/>
    <lineage>
        <taxon>Bacteria</taxon>
        <taxon>Pseudomonadati</taxon>
        <taxon>Pseudomonadota</taxon>
        <taxon>Gammaproteobacteria</taxon>
        <taxon>Aeromonadales</taxon>
        <taxon>Aeromonadaceae</taxon>
        <taxon>Aeromonas</taxon>
    </lineage>
</organism>
<feature type="transmembrane region" description="Helical" evidence="9">
    <location>
        <begin position="967"/>
        <end position="988"/>
    </location>
</feature>
<evidence type="ECO:0000256" key="5">
    <source>
        <dbReference type="ARBA" id="ARBA00022519"/>
    </source>
</evidence>
<dbReference type="FunFam" id="3.30.70.1430:FF:000002">
    <property type="entry name" value="Efflux pump membrane transporter"/>
    <property type="match status" value="1"/>
</dbReference>
<keyword evidence="3 9" id="KW-0813">Transport</keyword>
<gene>
    <name evidence="10" type="ORF">OB935_05485</name>
    <name evidence="11" type="ORF">OB959_18035</name>
</gene>
<dbReference type="EMBL" id="JAOPLL010000002">
    <property type="protein sequence ID" value="MDM5071306.1"/>
    <property type="molecule type" value="Genomic_DNA"/>
</dbReference>
<keyword evidence="4" id="KW-1003">Cell membrane</keyword>
<keyword evidence="8 9" id="KW-0472">Membrane</keyword>
<keyword evidence="6 9" id="KW-0812">Transmembrane</keyword>
<comment type="similarity">
    <text evidence="2 9">Belongs to the resistance-nodulation-cell division (RND) (TC 2.A.6) family.</text>
</comment>
<feature type="transmembrane region" description="Helical" evidence="9">
    <location>
        <begin position="434"/>
        <end position="458"/>
    </location>
</feature>
<evidence type="ECO:0000256" key="9">
    <source>
        <dbReference type="RuleBase" id="RU364070"/>
    </source>
</evidence>
<evidence type="ECO:0000313" key="12">
    <source>
        <dbReference type="Proteomes" id="UP001168107"/>
    </source>
</evidence>
<keyword evidence="7 9" id="KW-1133">Transmembrane helix</keyword>
<dbReference type="Proteomes" id="UP001168107">
    <property type="component" value="Unassembled WGS sequence"/>
</dbReference>
<dbReference type="GO" id="GO:0042910">
    <property type="term" value="F:xenobiotic transmembrane transporter activity"/>
    <property type="evidence" value="ECO:0007669"/>
    <property type="project" value="TreeGrafter"/>
</dbReference>
<proteinExistence type="inferred from homology"/>
<dbReference type="NCBIfam" id="NF000282">
    <property type="entry name" value="RND_permease_1"/>
    <property type="match status" value="1"/>
</dbReference>
<dbReference type="Gene3D" id="3.30.70.1320">
    <property type="entry name" value="Multidrug efflux transporter AcrB pore domain like"/>
    <property type="match status" value="1"/>
</dbReference>
<dbReference type="FunFam" id="1.20.1640.10:FF:000002">
    <property type="entry name" value="Efflux pump membrane transporter"/>
    <property type="match status" value="1"/>
</dbReference>
<dbReference type="FunFam" id="3.30.2090.10:FF:000001">
    <property type="entry name" value="Efflux pump membrane transporter"/>
    <property type="match status" value="1"/>
</dbReference>
<protein>
    <recommendedName>
        <fullName evidence="9">Efflux pump membrane transporter</fullName>
    </recommendedName>
</protein>
<feature type="transmembrane region" description="Helical" evidence="9">
    <location>
        <begin position="1008"/>
        <end position="1030"/>
    </location>
</feature>
<dbReference type="GO" id="GO:0015562">
    <property type="term" value="F:efflux transmembrane transporter activity"/>
    <property type="evidence" value="ECO:0007669"/>
    <property type="project" value="InterPro"/>
</dbReference>
<evidence type="ECO:0000313" key="13">
    <source>
        <dbReference type="Proteomes" id="UP001168216"/>
    </source>
</evidence>
<feature type="transmembrane region" description="Helical" evidence="9">
    <location>
        <begin position="537"/>
        <end position="556"/>
    </location>
</feature>
<evidence type="ECO:0000256" key="2">
    <source>
        <dbReference type="ARBA" id="ARBA00010942"/>
    </source>
</evidence>
<keyword evidence="12" id="KW-1185">Reference proteome</keyword>
<feature type="transmembrane region" description="Helical" evidence="9">
    <location>
        <begin position="340"/>
        <end position="359"/>
    </location>
</feature>
<dbReference type="Gene3D" id="1.20.1640.10">
    <property type="entry name" value="Multidrug efflux transporter AcrB transmembrane domain"/>
    <property type="match status" value="2"/>
</dbReference>
<evidence type="ECO:0000256" key="3">
    <source>
        <dbReference type="ARBA" id="ARBA00022448"/>
    </source>
</evidence>
<dbReference type="PANTHER" id="PTHR32063">
    <property type="match status" value="1"/>
</dbReference>